<organism evidence="1 2">
    <name type="scientific">Marinobacter subterrani</name>
    <dbReference type="NCBI Taxonomy" id="1658765"/>
    <lineage>
        <taxon>Bacteria</taxon>
        <taxon>Pseudomonadati</taxon>
        <taxon>Pseudomonadota</taxon>
        <taxon>Gammaproteobacteria</taxon>
        <taxon>Pseudomonadales</taxon>
        <taxon>Marinobacteraceae</taxon>
        <taxon>Marinobacter</taxon>
    </lineage>
</organism>
<sequence length="55" mass="5994">MNYSDKVTELAAWATCDGATYKIHSGRATLSFFQCLLGDGSHTLVNGFRRLAGKL</sequence>
<gene>
    <name evidence="1" type="ORF">Msub_12234</name>
</gene>
<comment type="caution">
    <text evidence="1">The sequence shown here is derived from an EMBL/GenBank/DDBJ whole genome shotgun (WGS) entry which is preliminary data.</text>
</comment>
<dbReference type="EMBL" id="LFBU01000001">
    <property type="protein sequence ID" value="KMQ76025.1"/>
    <property type="molecule type" value="Genomic_DNA"/>
</dbReference>
<dbReference type="Proteomes" id="UP000036102">
    <property type="component" value="Unassembled WGS sequence"/>
</dbReference>
<name>A0A0J7M4Y6_9GAMM</name>
<protein>
    <submittedName>
        <fullName evidence="1">Uncharacterized protein</fullName>
    </submittedName>
</protein>
<evidence type="ECO:0000313" key="2">
    <source>
        <dbReference type="Proteomes" id="UP000036102"/>
    </source>
</evidence>
<dbReference type="PATRIC" id="fig|1658765.3.peg.2241"/>
<dbReference type="STRING" id="1658765.Msub_12234"/>
<keyword evidence="2" id="KW-1185">Reference proteome</keyword>
<proteinExistence type="predicted"/>
<evidence type="ECO:0000313" key="1">
    <source>
        <dbReference type="EMBL" id="KMQ76025.1"/>
    </source>
</evidence>
<accession>A0A0J7M4Y6</accession>
<dbReference type="AlphaFoldDB" id="A0A0J7M4Y6"/>
<reference evidence="1 2" key="1">
    <citation type="submission" date="2015-06" db="EMBL/GenBank/DDBJ databases">
        <title>Marinobacter subterrani, a genetically tractable neutrophilic iron-oxidizing strain isolated from the Soudan Iron Mine.</title>
        <authorList>
            <person name="Bonis B.M."/>
            <person name="Gralnick J.A."/>
        </authorList>
    </citation>
    <scope>NUCLEOTIDE SEQUENCE [LARGE SCALE GENOMIC DNA]</scope>
    <source>
        <strain evidence="1 2">JG233</strain>
    </source>
</reference>